<dbReference type="OrthoDB" id="9766163at2"/>
<dbReference type="AlphaFoldDB" id="A0A0P6YAI7"/>
<protein>
    <recommendedName>
        <fullName evidence="2">NFACT RNA-binding domain-containing protein</fullName>
    </recommendedName>
</protein>
<dbReference type="Pfam" id="PF05670">
    <property type="entry name" value="NFACT-R_1"/>
    <property type="match status" value="1"/>
</dbReference>
<evidence type="ECO:0000259" key="2">
    <source>
        <dbReference type="Pfam" id="PF05670"/>
    </source>
</evidence>
<evidence type="ECO:0000313" key="3">
    <source>
        <dbReference type="EMBL" id="KPL87031.1"/>
    </source>
</evidence>
<dbReference type="Gene3D" id="2.30.310.10">
    <property type="entry name" value="ibrinogen binding protein from staphylococcus aureus domain"/>
    <property type="match status" value="1"/>
</dbReference>
<dbReference type="EMBL" id="LGKP01000019">
    <property type="protein sequence ID" value="KPL87031.1"/>
    <property type="molecule type" value="Genomic_DNA"/>
</dbReference>
<organism evidence="3 4">
    <name type="scientific">Herpetosiphon geysericola</name>
    <dbReference type="NCBI Taxonomy" id="70996"/>
    <lineage>
        <taxon>Bacteria</taxon>
        <taxon>Bacillati</taxon>
        <taxon>Chloroflexota</taxon>
        <taxon>Chloroflexia</taxon>
        <taxon>Herpetosiphonales</taxon>
        <taxon>Herpetosiphonaceae</taxon>
        <taxon>Herpetosiphon</taxon>
    </lineage>
</organism>
<keyword evidence="4" id="KW-1185">Reference proteome</keyword>
<feature type="coiled-coil region" evidence="1">
    <location>
        <begin position="300"/>
        <end position="338"/>
    </location>
</feature>
<evidence type="ECO:0000256" key="1">
    <source>
        <dbReference type="SAM" id="Coils"/>
    </source>
</evidence>
<gene>
    <name evidence="3" type="ORF">SE18_11080</name>
</gene>
<dbReference type="GO" id="GO:0000049">
    <property type="term" value="F:tRNA binding"/>
    <property type="evidence" value="ECO:0007669"/>
    <property type="project" value="TreeGrafter"/>
</dbReference>
<dbReference type="InterPro" id="IPR051608">
    <property type="entry name" value="RQC_Subunit_NEMF"/>
</dbReference>
<reference evidence="3 4" key="1">
    <citation type="submission" date="2015-07" db="EMBL/GenBank/DDBJ databases">
        <title>Whole genome sequence of Herpetosiphon geysericola DSM 7119.</title>
        <authorList>
            <person name="Hemp J."/>
            <person name="Ward L.M."/>
            <person name="Pace L.A."/>
            <person name="Fischer W.W."/>
        </authorList>
    </citation>
    <scope>NUCLEOTIDE SEQUENCE [LARGE SCALE GENOMIC DNA]</scope>
    <source>
        <strain evidence="3 4">DSM 7119</strain>
    </source>
</reference>
<dbReference type="PATRIC" id="fig|70996.4.peg.2736"/>
<feature type="domain" description="NFACT RNA-binding" evidence="2">
    <location>
        <begin position="465"/>
        <end position="540"/>
    </location>
</feature>
<dbReference type="PANTHER" id="PTHR15239:SF6">
    <property type="entry name" value="RIBOSOME QUALITY CONTROL COMPLEX SUBUNIT NEMF"/>
    <property type="match status" value="1"/>
</dbReference>
<dbReference type="RefSeq" id="WP_054534520.1">
    <property type="nucleotide sequence ID" value="NZ_LGKP01000019.1"/>
</dbReference>
<dbReference type="STRING" id="70996.SE18_11080"/>
<comment type="caution">
    <text evidence="3">The sequence shown here is derived from an EMBL/GenBank/DDBJ whole genome shotgun (WGS) entry which is preliminary data.</text>
</comment>
<dbReference type="GO" id="GO:0072344">
    <property type="term" value="P:rescue of stalled ribosome"/>
    <property type="evidence" value="ECO:0007669"/>
    <property type="project" value="TreeGrafter"/>
</dbReference>
<evidence type="ECO:0000313" key="4">
    <source>
        <dbReference type="Proteomes" id="UP000050277"/>
    </source>
</evidence>
<name>A0A0P6YAI7_9CHLR</name>
<keyword evidence="1" id="KW-0175">Coiled coil</keyword>
<dbReference type="InterPro" id="IPR008532">
    <property type="entry name" value="NFACT_RNA-bd"/>
</dbReference>
<proteinExistence type="predicted"/>
<dbReference type="GO" id="GO:0043023">
    <property type="term" value="F:ribosomal large subunit binding"/>
    <property type="evidence" value="ECO:0007669"/>
    <property type="project" value="TreeGrafter"/>
</dbReference>
<accession>A0A0P6YAI7</accession>
<dbReference type="Proteomes" id="UP000050277">
    <property type="component" value="Unassembled WGS sequence"/>
</dbReference>
<dbReference type="Pfam" id="PF05833">
    <property type="entry name" value="NFACT_N"/>
    <property type="match status" value="1"/>
</dbReference>
<dbReference type="PANTHER" id="PTHR15239">
    <property type="entry name" value="NUCLEAR EXPORT MEDIATOR FACTOR NEMF"/>
    <property type="match status" value="1"/>
</dbReference>
<sequence>MHIDALVVAAIVAELQILVGGKIQQVVLPNPDSVGFEVYADGQRHQLLLSANAKFARLHTVPTKLTRDPNADSPLLLLLRKYVRGGRITKIESAPLERVISLSIAKMPIPRKELEPDEDDDDEVMLTPRYSELVLEIIGHSSNLILVDDNGLVLESIRHYNPQRSQRPIMPRSIYEAPPSQGKNDPRTATAAAIAVLGGDLAKALVTEYSGVSPQTGREIAWRAAGATNVEITPELDFEQIAKQLRELTSLATIEPTLARNAEGTPIGIAAFALQHQAHTEVYPSMNEALATAFAELDQVTAHAQRRDALLERVAEAQRRTKTKADQLRTQLARVEQLEQLRWEGEMIFGYIYAIKPGQSELLLDQGVITLDPKLSAVENAQARFREYDKAKGALEDVPQLLEQTEAQAEYLQQTSDLLSLAESFAEIEQFERELIAGGWLRQTIGKAKSKLNSSVGRGPLRVISPDGWTIFVGRSADQNDEVTFKLGQPEDYWLHARERTGGHVIIRMQAATVPPRTLEQAAQLAAYYSSARNDGAVEVDISLRKHVRKIKGGPPGLVRYTAERTLRVEPKKNPERRT</sequence>
<dbReference type="GO" id="GO:1990112">
    <property type="term" value="C:RQC complex"/>
    <property type="evidence" value="ECO:0007669"/>
    <property type="project" value="TreeGrafter"/>
</dbReference>